<dbReference type="CDD" id="cd01299">
    <property type="entry name" value="Met_dep_hydrolase_A"/>
    <property type="match status" value="1"/>
</dbReference>
<reference evidence="2 3" key="1">
    <citation type="submission" date="2022-06" db="EMBL/GenBank/DDBJ databases">
        <title>Isolation of gut microbiota from human fecal samples.</title>
        <authorList>
            <person name="Pamer E.G."/>
            <person name="Barat B."/>
            <person name="Waligurski E."/>
            <person name="Medina S."/>
            <person name="Paddock L."/>
            <person name="Mostad J."/>
        </authorList>
    </citation>
    <scope>NUCLEOTIDE SEQUENCE [LARGE SCALE GENOMIC DNA]</scope>
    <source>
        <strain evidence="2 3">DFI.9.90</strain>
    </source>
</reference>
<dbReference type="Gene3D" id="2.30.40.10">
    <property type="entry name" value="Urease, subunit C, domain 1"/>
    <property type="match status" value="1"/>
</dbReference>
<dbReference type="SUPFAM" id="SSF51338">
    <property type="entry name" value="Composite domain of metallo-dependent hydrolases"/>
    <property type="match status" value="1"/>
</dbReference>
<comment type="caution">
    <text evidence="2">The sequence shown here is derived from an EMBL/GenBank/DDBJ whole genome shotgun (WGS) entry which is preliminary data.</text>
</comment>
<dbReference type="PANTHER" id="PTHR43135:SF3">
    <property type="entry name" value="ALPHA-D-RIBOSE 1-METHYLPHOSPHONATE 5-TRIPHOSPHATE DIPHOSPHATASE"/>
    <property type="match status" value="1"/>
</dbReference>
<sequence>MYSIVKCGTLIDGTGAEPTVGAALLLKDGLIVSSGKYEEVAKEAPAGAELIDYGDKYVTPGIIDAHVHVTIDPEADFTGFVGRDSDTRIAHRGTVNLKKTLDGGVTFIRDLGGYHHIDIELKKLIDEGLIEGCGLLASGEMITMTGGHGWKIGRECDGPSEARKAAREQIKAGATVIKIMATGGNLTPGPQGAPQLSEEEIRAAVEEAHKSGKRTTTHSHSAEGVKNALRAGIDCIEHGMFIDEEALDFMKAHGIPYVPTLVAPWICAMVGEERGLSKEAVEKTKSAIGRHMESFRMAVKKGVKIAMGTDAGTPFCEHGKAYVGELRLMTEGGFTPMQAIVAATKSSAEVVGVEKSRGTLEAGKEADFLVLAENPLDDIGAFEHIREVYKGGRRVERKYL</sequence>
<dbReference type="InterPro" id="IPR006680">
    <property type="entry name" value="Amidohydro-rel"/>
</dbReference>
<dbReference type="Pfam" id="PF01979">
    <property type="entry name" value="Amidohydro_1"/>
    <property type="match status" value="1"/>
</dbReference>
<dbReference type="GO" id="GO:0016810">
    <property type="term" value="F:hydrolase activity, acting on carbon-nitrogen (but not peptide) bonds"/>
    <property type="evidence" value="ECO:0007669"/>
    <property type="project" value="InterPro"/>
</dbReference>
<accession>A0AAW5K6Q8</accession>
<dbReference type="RefSeq" id="WP_256182288.1">
    <property type="nucleotide sequence ID" value="NZ_DBEWVB010000136.1"/>
</dbReference>
<evidence type="ECO:0000259" key="1">
    <source>
        <dbReference type="Pfam" id="PF01979"/>
    </source>
</evidence>
<feature type="domain" description="Amidohydrolase-related" evidence="1">
    <location>
        <begin position="57"/>
        <end position="394"/>
    </location>
</feature>
<dbReference type="AlphaFoldDB" id="A0AAW5K6Q8"/>
<evidence type="ECO:0000313" key="2">
    <source>
        <dbReference type="EMBL" id="MCQ4815446.1"/>
    </source>
</evidence>
<evidence type="ECO:0000313" key="3">
    <source>
        <dbReference type="Proteomes" id="UP001205919"/>
    </source>
</evidence>
<dbReference type="InterPro" id="IPR032466">
    <property type="entry name" value="Metal_Hydrolase"/>
</dbReference>
<name>A0AAW5K6Q8_9BACT</name>
<dbReference type="Gene3D" id="3.20.20.140">
    <property type="entry name" value="Metal-dependent hydrolases"/>
    <property type="match status" value="1"/>
</dbReference>
<gene>
    <name evidence="2" type="ORF">NE630_13485</name>
</gene>
<dbReference type="EMBL" id="JANFYT010000037">
    <property type="protein sequence ID" value="MCQ4815446.1"/>
    <property type="molecule type" value="Genomic_DNA"/>
</dbReference>
<dbReference type="InterPro" id="IPR011059">
    <property type="entry name" value="Metal-dep_hydrolase_composite"/>
</dbReference>
<dbReference type="Proteomes" id="UP001205919">
    <property type="component" value="Unassembled WGS sequence"/>
</dbReference>
<dbReference type="SUPFAM" id="SSF51556">
    <property type="entry name" value="Metallo-dependent hydrolases"/>
    <property type="match status" value="1"/>
</dbReference>
<dbReference type="InterPro" id="IPR051781">
    <property type="entry name" value="Metallo-dep_Hydrolase"/>
</dbReference>
<dbReference type="InterPro" id="IPR057744">
    <property type="entry name" value="OTAase-like"/>
</dbReference>
<dbReference type="PANTHER" id="PTHR43135">
    <property type="entry name" value="ALPHA-D-RIBOSE 1-METHYLPHOSPHONATE 5-TRIPHOSPHATE DIPHOSPHATASE"/>
    <property type="match status" value="1"/>
</dbReference>
<keyword evidence="3" id="KW-1185">Reference proteome</keyword>
<organism evidence="2 3">
    <name type="scientific">Cloacibacillus evryensis</name>
    <dbReference type="NCBI Taxonomy" id="508460"/>
    <lineage>
        <taxon>Bacteria</taxon>
        <taxon>Thermotogati</taxon>
        <taxon>Synergistota</taxon>
        <taxon>Synergistia</taxon>
        <taxon>Synergistales</taxon>
        <taxon>Synergistaceae</taxon>
        <taxon>Cloacibacillus</taxon>
    </lineage>
</organism>
<protein>
    <submittedName>
        <fullName evidence="2">Amidohydrolase family protein</fullName>
    </submittedName>
</protein>
<proteinExistence type="predicted"/>